<protein>
    <submittedName>
        <fullName evidence="7">Transcriptional regulator with PAS, ATPase and Fis domain</fullName>
    </submittedName>
</protein>
<dbReference type="PANTHER" id="PTHR32071">
    <property type="entry name" value="TRANSCRIPTIONAL REGULATORY PROTEIN"/>
    <property type="match status" value="1"/>
</dbReference>
<dbReference type="Gene3D" id="1.10.10.60">
    <property type="entry name" value="Homeodomain-like"/>
    <property type="match status" value="1"/>
</dbReference>
<dbReference type="SUPFAM" id="SSF55785">
    <property type="entry name" value="PYP-like sensor domain (PAS domain)"/>
    <property type="match status" value="2"/>
</dbReference>
<evidence type="ECO:0000256" key="2">
    <source>
        <dbReference type="ARBA" id="ARBA00022840"/>
    </source>
</evidence>
<keyword evidence="2" id="KW-0067">ATP-binding</keyword>
<dbReference type="PROSITE" id="PS00675">
    <property type="entry name" value="SIGMA54_INTERACT_1"/>
    <property type="match status" value="1"/>
</dbReference>
<evidence type="ECO:0000256" key="3">
    <source>
        <dbReference type="ARBA" id="ARBA00023015"/>
    </source>
</evidence>
<evidence type="ECO:0000256" key="1">
    <source>
        <dbReference type="ARBA" id="ARBA00022741"/>
    </source>
</evidence>
<dbReference type="InterPro" id="IPR003593">
    <property type="entry name" value="AAA+_ATPase"/>
</dbReference>
<dbReference type="PROSITE" id="PS50045">
    <property type="entry name" value="SIGMA54_INTERACT_4"/>
    <property type="match status" value="1"/>
</dbReference>
<evidence type="ECO:0000313" key="7">
    <source>
        <dbReference type="EMBL" id="PXW85911.1"/>
    </source>
</evidence>
<dbReference type="PROSITE" id="PS00688">
    <property type="entry name" value="SIGMA54_INTERACT_3"/>
    <property type="match status" value="1"/>
</dbReference>
<dbReference type="EMBL" id="QJJQ01000009">
    <property type="protein sequence ID" value="PXW85911.1"/>
    <property type="molecule type" value="Genomic_DNA"/>
</dbReference>
<dbReference type="Proteomes" id="UP000247978">
    <property type="component" value="Unassembled WGS sequence"/>
</dbReference>
<dbReference type="InterPro" id="IPR025662">
    <property type="entry name" value="Sigma_54_int_dom_ATP-bd_1"/>
</dbReference>
<evidence type="ECO:0000256" key="4">
    <source>
        <dbReference type="ARBA" id="ARBA00023163"/>
    </source>
</evidence>
<sequence>MLNVSRDKIHSLFSISVDPLEPNWKEKIKNNRDPFLFLKKKGELYAYVFIGNMNKNMTIEVLKSHANSLDMVGVLKDEESISLPFIFQTLGDPIALVKSDDKWIGYIRREDLLIELLREEDTNTNLLKVMLASIPMGIFIVNTERKLVNCNEAGLRMVKSSYEKVMNADVGEIFNRHKIEQVFATSKALLNQIHITDELGVLFDYSPIIDAAGHVEGIMIIVQDLPKVEEMAMEIQYVKDLNADLQAILTSMYDEILVVNHKGVILRYSDNFIDDFSETDVKELVGKSLFDLEHAGEIGATVARLVMKRETKVSIVQETKSGKNMMAIGNPVFNASGDLHRIVIASRDITETTKLRDELDATRKLTKEYQKQLEDLKNKEKFGKKVIYGSSKMERVMMKLEKLAEFHSSVMILGESGVGKDLIAEVIHKHGKRADQPFLALNCGAIPEELLESELFGYVKGAFTGADHEGKIGYFEKAHKGVLFLDEISELPSRLQVKLLRVLQEKEITRVGSTQTIPIDVQIVTATNKDLKQLVEEGTFRDDLFYRINVIPITIPPLRERPEDIPLLAYHFIEQLNNQYNKNYHLSPEALSLLEAYNWPGNIRELQNLIERFVVFADEDVITADFIRPFMHFGIERQAQPIITEIVPLKEAKELLEEQLITLAMEKYETTTKAAEVLQINQSTVSRKYKKILQDKEMVRI</sequence>
<dbReference type="CDD" id="cd00009">
    <property type="entry name" value="AAA"/>
    <property type="match status" value="1"/>
</dbReference>
<keyword evidence="4" id="KW-0804">Transcription</keyword>
<dbReference type="InterPro" id="IPR000014">
    <property type="entry name" value="PAS"/>
</dbReference>
<dbReference type="InterPro" id="IPR009057">
    <property type="entry name" value="Homeodomain-like_sf"/>
</dbReference>
<feature type="domain" description="Sigma-54 factor interaction" evidence="5">
    <location>
        <begin position="386"/>
        <end position="615"/>
    </location>
</feature>
<dbReference type="SUPFAM" id="SSF52540">
    <property type="entry name" value="P-loop containing nucleoside triphosphate hydrolases"/>
    <property type="match status" value="1"/>
</dbReference>
<dbReference type="InterPro" id="IPR002078">
    <property type="entry name" value="Sigma_54_int"/>
</dbReference>
<keyword evidence="3" id="KW-0805">Transcription regulation</keyword>
<reference evidence="7 8" key="1">
    <citation type="submission" date="2018-05" db="EMBL/GenBank/DDBJ databases">
        <title>Genomic Encyclopedia of Type Strains, Phase IV (KMG-IV): sequencing the most valuable type-strain genomes for metagenomic binning, comparative biology and taxonomic classification.</title>
        <authorList>
            <person name="Goeker M."/>
        </authorList>
    </citation>
    <scope>NUCLEOTIDE SEQUENCE [LARGE SCALE GENOMIC DNA]</scope>
    <source>
        <strain evidence="7 8">DSM 28556</strain>
    </source>
</reference>
<dbReference type="PANTHER" id="PTHR32071:SF57">
    <property type="entry name" value="C4-DICARBOXYLATE TRANSPORT TRANSCRIPTIONAL REGULATORY PROTEIN DCTD"/>
    <property type="match status" value="1"/>
</dbReference>
<name>A0A2V3VYE0_9BACI</name>
<dbReference type="CDD" id="cd00130">
    <property type="entry name" value="PAS"/>
    <property type="match status" value="1"/>
</dbReference>
<dbReference type="AlphaFoldDB" id="A0A2V3VYE0"/>
<comment type="caution">
    <text evidence="7">The sequence shown here is derived from an EMBL/GenBank/DDBJ whole genome shotgun (WGS) entry which is preliminary data.</text>
</comment>
<keyword evidence="1" id="KW-0547">Nucleotide-binding</keyword>
<keyword evidence="8" id="KW-1185">Reference proteome</keyword>
<dbReference type="InterPro" id="IPR000700">
    <property type="entry name" value="PAS-assoc_C"/>
</dbReference>
<dbReference type="InterPro" id="IPR035965">
    <property type="entry name" value="PAS-like_dom_sf"/>
</dbReference>
<organism evidence="7 8">
    <name type="scientific">Pseudogracilibacillus auburnensis</name>
    <dbReference type="NCBI Taxonomy" id="1494959"/>
    <lineage>
        <taxon>Bacteria</taxon>
        <taxon>Bacillati</taxon>
        <taxon>Bacillota</taxon>
        <taxon>Bacilli</taxon>
        <taxon>Bacillales</taxon>
        <taxon>Bacillaceae</taxon>
        <taxon>Pseudogracilibacillus</taxon>
    </lineage>
</organism>
<dbReference type="SMART" id="SM00091">
    <property type="entry name" value="PAS"/>
    <property type="match status" value="2"/>
</dbReference>
<dbReference type="OrthoDB" id="9771372at2"/>
<dbReference type="SUPFAM" id="SSF46689">
    <property type="entry name" value="Homeodomain-like"/>
    <property type="match status" value="1"/>
</dbReference>
<dbReference type="Pfam" id="PF00158">
    <property type="entry name" value="Sigma54_activat"/>
    <property type="match status" value="1"/>
</dbReference>
<dbReference type="FunFam" id="3.40.50.300:FF:000006">
    <property type="entry name" value="DNA-binding transcriptional regulator NtrC"/>
    <property type="match status" value="1"/>
</dbReference>
<proteinExistence type="predicted"/>
<feature type="domain" description="PAC" evidence="6">
    <location>
        <begin position="309"/>
        <end position="361"/>
    </location>
</feature>
<evidence type="ECO:0000259" key="5">
    <source>
        <dbReference type="PROSITE" id="PS50045"/>
    </source>
</evidence>
<dbReference type="RefSeq" id="WP_110395876.1">
    <property type="nucleotide sequence ID" value="NZ_JBHUHB010000001.1"/>
</dbReference>
<dbReference type="Pfam" id="PF13426">
    <property type="entry name" value="PAS_9"/>
    <property type="match status" value="2"/>
</dbReference>
<accession>A0A2V3VYE0</accession>
<dbReference type="Gene3D" id="1.10.8.60">
    <property type="match status" value="1"/>
</dbReference>
<dbReference type="GO" id="GO:0006355">
    <property type="term" value="P:regulation of DNA-templated transcription"/>
    <property type="evidence" value="ECO:0007669"/>
    <property type="project" value="InterPro"/>
</dbReference>
<dbReference type="InterPro" id="IPR025944">
    <property type="entry name" value="Sigma_54_int_dom_CS"/>
</dbReference>
<dbReference type="GO" id="GO:0005524">
    <property type="term" value="F:ATP binding"/>
    <property type="evidence" value="ECO:0007669"/>
    <property type="project" value="UniProtKB-KW"/>
</dbReference>
<gene>
    <name evidence="7" type="ORF">DFR56_10973</name>
</gene>
<evidence type="ECO:0000313" key="8">
    <source>
        <dbReference type="Proteomes" id="UP000247978"/>
    </source>
</evidence>
<dbReference type="SMART" id="SM00382">
    <property type="entry name" value="AAA"/>
    <property type="match status" value="1"/>
</dbReference>
<dbReference type="InterPro" id="IPR027417">
    <property type="entry name" value="P-loop_NTPase"/>
</dbReference>
<dbReference type="Gene3D" id="3.30.450.20">
    <property type="entry name" value="PAS domain"/>
    <property type="match status" value="2"/>
</dbReference>
<dbReference type="Pfam" id="PF25601">
    <property type="entry name" value="AAA_lid_14"/>
    <property type="match status" value="1"/>
</dbReference>
<dbReference type="Gene3D" id="3.40.50.300">
    <property type="entry name" value="P-loop containing nucleotide triphosphate hydrolases"/>
    <property type="match status" value="1"/>
</dbReference>
<dbReference type="InterPro" id="IPR058031">
    <property type="entry name" value="AAA_lid_NorR"/>
</dbReference>
<evidence type="ECO:0000259" key="6">
    <source>
        <dbReference type="PROSITE" id="PS50113"/>
    </source>
</evidence>
<dbReference type="PROSITE" id="PS50113">
    <property type="entry name" value="PAC"/>
    <property type="match status" value="1"/>
</dbReference>